<dbReference type="EMBL" id="LR790486">
    <property type="protein sequence ID" value="CAB3266348.1"/>
    <property type="molecule type" value="mRNA"/>
</dbReference>
<keyword evidence="1" id="KW-0677">Repeat</keyword>
<dbReference type="Pfam" id="PF09007">
    <property type="entry name" value="EBP50_C"/>
    <property type="match status" value="1"/>
</dbReference>
<feature type="domain" description="PDZ" evidence="3">
    <location>
        <begin position="10"/>
        <end position="90"/>
    </location>
</feature>
<feature type="region of interest" description="Disordered" evidence="2">
    <location>
        <begin position="232"/>
        <end position="310"/>
    </location>
</feature>
<dbReference type="PANTHER" id="PTHR14191">
    <property type="entry name" value="PDZ DOMAIN CONTAINING PROTEIN"/>
    <property type="match status" value="1"/>
</dbReference>
<sequence>MSATVYKPRLCHIKQGPTGYGFHLHGEKGKTGQRIRKVEDDSPAEHAGLKEGDRIVAVNGKNMEKSSHQEVVARIKEKSGETNLLVVDKEADKVFTDKGIAITEELLVNGASPDPEPVATETKKVEDVTPPQNDDELRPRLCKLTRKDAGYGFNLHSEKGKVGRFIRSCDPGSAAEEAGLKSGDRIIEINGVNMETEKHSQVVQAIKDSGNNVDILVVDAKADEHFKSCKVTPTSQHLSGPLPTVVKEDTKSSVSSNGQSTVTTSPSNGSVNPDILELDLQALKERSRNSSKKKAPVSNWNNRQAMFNNL</sequence>
<dbReference type="GO" id="GO:0005102">
    <property type="term" value="F:signaling receptor binding"/>
    <property type="evidence" value="ECO:0007669"/>
    <property type="project" value="TreeGrafter"/>
</dbReference>
<dbReference type="PANTHER" id="PTHR14191:SF3">
    <property type="entry name" value="NA(+)_H(+) EXCHANGE REGULATORY COFACTOR-LIKE PROTEIN NRFL-1"/>
    <property type="match status" value="1"/>
</dbReference>
<feature type="region of interest" description="Disordered" evidence="2">
    <location>
        <begin position="111"/>
        <end position="137"/>
    </location>
</feature>
<evidence type="ECO:0000313" key="4">
    <source>
        <dbReference type="EMBL" id="CAB3266348.1"/>
    </source>
</evidence>
<dbReference type="Gene3D" id="2.30.42.10">
    <property type="match status" value="2"/>
</dbReference>
<dbReference type="Pfam" id="PF00595">
    <property type="entry name" value="PDZ"/>
    <property type="match status" value="2"/>
</dbReference>
<evidence type="ECO:0000256" key="1">
    <source>
        <dbReference type="ARBA" id="ARBA00022737"/>
    </source>
</evidence>
<feature type="compositionally biased region" description="Polar residues" evidence="2">
    <location>
        <begin position="298"/>
        <end position="310"/>
    </location>
</feature>
<accession>A0A6F9DTJ8</accession>
<dbReference type="InterPro" id="IPR001478">
    <property type="entry name" value="PDZ"/>
</dbReference>
<dbReference type="SMART" id="SM00228">
    <property type="entry name" value="PDZ"/>
    <property type="match status" value="2"/>
</dbReference>
<dbReference type="PROSITE" id="PS50106">
    <property type="entry name" value="PDZ"/>
    <property type="match status" value="2"/>
</dbReference>
<evidence type="ECO:0000256" key="2">
    <source>
        <dbReference type="SAM" id="MobiDB-lite"/>
    </source>
</evidence>
<dbReference type="InterPro" id="IPR015098">
    <property type="entry name" value="EBP50_C"/>
</dbReference>
<dbReference type="CDD" id="cd06768">
    <property type="entry name" value="PDZ_NHERF-like"/>
    <property type="match status" value="2"/>
</dbReference>
<reference evidence="4" key="1">
    <citation type="submission" date="2020-04" db="EMBL/GenBank/DDBJ databases">
        <authorList>
            <person name="Neveu A P."/>
        </authorList>
    </citation>
    <scope>NUCLEOTIDE SEQUENCE</scope>
    <source>
        <tissue evidence="4">Whole embryo</tissue>
    </source>
</reference>
<feature type="domain" description="PDZ" evidence="3">
    <location>
        <begin position="141"/>
        <end position="221"/>
    </location>
</feature>
<organism evidence="4">
    <name type="scientific">Phallusia mammillata</name>
    <dbReference type="NCBI Taxonomy" id="59560"/>
    <lineage>
        <taxon>Eukaryota</taxon>
        <taxon>Metazoa</taxon>
        <taxon>Chordata</taxon>
        <taxon>Tunicata</taxon>
        <taxon>Ascidiacea</taxon>
        <taxon>Phlebobranchia</taxon>
        <taxon>Ascidiidae</taxon>
        <taxon>Phallusia</taxon>
    </lineage>
</organism>
<dbReference type="SUPFAM" id="SSF50156">
    <property type="entry name" value="PDZ domain-like"/>
    <property type="match status" value="2"/>
</dbReference>
<proteinExistence type="evidence at transcript level"/>
<dbReference type="GO" id="GO:0016324">
    <property type="term" value="C:apical plasma membrane"/>
    <property type="evidence" value="ECO:0007669"/>
    <property type="project" value="TreeGrafter"/>
</dbReference>
<dbReference type="GO" id="GO:0072659">
    <property type="term" value="P:protein localization to plasma membrane"/>
    <property type="evidence" value="ECO:0007669"/>
    <property type="project" value="TreeGrafter"/>
</dbReference>
<dbReference type="InterPro" id="IPR036034">
    <property type="entry name" value="PDZ_sf"/>
</dbReference>
<protein>
    <submittedName>
        <fullName evidence="4">Na(+)/H(+) exchange regulatory cofactor NHE-RF1</fullName>
    </submittedName>
</protein>
<dbReference type="AlphaFoldDB" id="A0A6F9DTJ8"/>
<feature type="compositionally biased region" description="Polar residues" evidence="2">
    <location>
        <begin position="252"/>
        <end position="271"/>
    </location>
</feature>
<evidence type="ECO:0000259" key="3">
    <source>
        <dbReference type="PROSITE" id="PS50106"/>
    </source>
</evidence>
<name>A0A6F9DTJ8_9ASCI</name>
<dbReference type="GO" id="GO:0043495">
    <property type="term" value="F:protein-membrane adaptor activity"/>
    <property type="evidence" value="ECO:0007669"/>
    <property type="project" value="TreeGrafter"/>
</dbReference>
<gene>
    <name evidence="4" type="primary">Slc9a3r1-002</name>
</gene>
<dbReference type="InterPro" id="IPR051067">
    <property type="entry name" value="NHER"/>
</dbReference>